<name>A0A381DKZ3_9BACT</name>
<keyword evidence="3" id="KW-1185">Reference proteome</keyword>
<dbReference type="InterPro" id="IPR036249">
    <property type="entry name" value="Thioredoxin-like_sf"/>
</dbReference>
<gene>
    <name evidence="2" type="ORF">NCTC12475_01609</name>
</gene>
<dbReference type="EMBL" id="UFVD01000001">
    <property type="protein sequence ID" value="SUX11384.1"/>
    <property type="molecule type" value="Genomic_DNA"/>
</dbReference>
<sequence length="57" mass="6444">MEEEIKSVYNDAKIELVAGSGGNFIIEVDGKIIFSKRDMDEPRFPNDGEILKLIDMI</sequence>
<dbReference type="Proteomes" id="UP000254920">
    <property type="component" value="Unassembled WGS sequence"/>
</dbReference>
<dbReference type="SUPFAM" id="SSF52833">
    <property type="entry name" value="Thioredoxin-like"/>
    <property type="match status" value="1"/>
</dbReference>
<dbReference type="OrthoDB" id="5356210at2"/>
<evidence type="ECO:0000256" key="1">
    <source>
        <dbReference type="ARBA" id="ARBA00023284"/>
    </source>
</evidence>
<organism evidence="2 3">
    <name type="scientific">Campylobacter sputorum subsp. sputorum</name>
    <dbReference type="NCBI Taxonomy" id="32024"/>
    <lineage>
        <taxon>Bacteria</taxon>
        <taxon>Pseudomonadati</taxon>
        <taxon>Campylobacterota</taxon>
        <taxon>Epsilonproteobacteria</taxon>
        <taxon>Campylobacterales</taxon>
        <taxon>Campylobacteraceae</taxon>
        <taxon>Campylobacter</taxon>
    </lineage>
</organism>
<keyword evidence="1" id="KW-0676">Redox-active center</keyword>
<dbReference type="Gene3D" id="3.40.30.10">
    <property type="entry name" value="Glutaredoxin"/>
    <property type="match status" value="1"/>
</dbReference>
<accession>A0A381DKZ3</accession>
<evidence type="ECO:0000313" key="2">
    <source>
        <dbReference type="EMBL" id="SUX11384.1"/>
    </source>
</evidence>
<evidence type="ECO:0000313" key="3">
    <source>
        <dbReference type="Proteomes" id="UP000254920"/>
    </source>
</evidence>
<dbReference type="AlphaFoldDB" id="A0A381DKZ3"/>
<reference evidence="2 3" key="1">
    <citation type="submission" date="2018-06" db="EMBL/GenBank/DDBJ databases">
        <authorList>
            <consortium name="Pathogen Informatics"/>
            <person name="Doyle S."/>
        </authorList>
    </citation>
    <scope>NUCLEOTIDE SEQUENCE [LARGE SCALE GENOMIC DNA]</scope>
    <source>
        <strain evidence="2 3">NCTC12475</strain>
    </source>
</reference>
<dbReference type="STRING" id="32024.GCA_000788295_00864"/>
<dbReference type="Pfam" id="PF10262">
    <property type="entry name" value="Rdx"/>
    <property type="match status" value="1"/>
</dbReference>
<dbReference type="InterPro" id="IPR011893">
    <property type="entry name" value="Selenoprotein_Rdx-typ"/>
</dbReference>
<protein>
    <submittedName>
        <fullName evidence="2">SelT/selW/selH selenoprotein domain</fullName>
    </submittedName>
</protein>
<proteinExistence type="predicted"/>